<evidence type="ECO:0000256" key="3">
    <source>
        <dbReference type="SAM" id="SignalP"/>
    </source>
</evidence>
<sequence length="340" mass="37282">MLLPFIFIFLVFLDFTNAGDTTCARIDARWNNADGLNPCEVYQRLRQLCDSEYEVPALSLDGPNRPTDRCSDGSPCCCNSVAFQLSMLCLSCQRGTDGTKAQGTGAVSGSYQSYISSCPPDSDSVTSSVQAQICNSTPRLDVPSYLYRYRQEDTTGGWSEDKLSVDLVSSDASPCSTLHNDNGSSSADEPVETTNTRTWGPVPAQVAYTRTQTPYKTRALIGGLLGGAIALVAIVAAGVAVYMNRREKKRRLQFEASQAPEMAETQPLRSQRHRSRAPRTEVSLFYLHLESKAPNESIFVFLALAAYGIRLFQREWPWNCVRSATSKVSSSTSRTRTASG</sequence>
<feature type="signal peptide" evidence="3">
    <location>
        <begin position="1"/>
        <end position="18"/>
    </location>
</feature>
<feature type="region of interest" description="Disordered" evidence="1">
    <location>
        <begin position="256"/>
        <end position="276"/>
    </location>
</feature>
<dbReference type="Proteomes" id="UP000077266">
    <property type="component" value="Unassembled WGS sequence"/>
</dbReference>
<keyword evidence="3" id="KW-0732">Signal</keyword>
<evidence type="ECO:0000313" key="4">
    <source>
        <dbReference type="EMBL" id="KZW01419.1"/>
    </source>
</evidence>
<proteinExistence type="predicted"/>
<keyword evidence="2" id="KW-1133">Transmembrane helix</keyword>
<keyword evidence="2" id="KW-0472">Membrane</keyword>
<dbReference type="AlphaFoldDB" id="A0A165NZ17"/>
<organism evidence="4 5">
    <name type="scientific">Exidia glandulosa HHB12029</name>
    <dbReference type="NCBI Taxonomy" id="1314781"/>
    <lineage>
        <taxon>Eukaryota</taxon>
        <taxon>Fungi</taxon>
        <taxon>Dikarya</taxon>
        <taxon>Basidiomycota</taxon>
        <taxon>Agaricomycotina</taxon>
        <taxon>Agaricomycetes</taxon>
        <taxon>Auriculariales</taxon>
        <taxon>Exidiaceae</taxon>
        <taxon>Exidia</taxon>
    </lineage>
</organism>
<name>A0A165NZ17_EXIGL</name>
<reference evidence="4 5" key="1">
    <citation type="journal article" date="2016" name="Mol. Biol. Evol.">
        <title>Comparative Genomics of Early-Diverging Mushroom-Forming Fungi Provides Insights into the Origins of Lignocellulose Decay Capabilities.</title>
        <authorList>
            <person name="Nagy L.G."/>
            <person name="Riley R."/>
            <person name="Tritt A."/>
            <person name="Adam C."/>
            <person name="Daum C."/>
            <person name="Floudas D."/>
            <person name="Sun H."/>
            <person name="Yadav J.S."/>
            <person name="Pangilinan J."/>
            <person name="Larsson K.H."/>
            <person name="Matsuura K."/>
            <person name="Barry K."/>
            <person name="Labutti K."/>
            <person name="Kuo R."/>
            <person name="Ohm R.A."/>
            <person name="Bhattacharya S.S."/>
            <person name="Shirouzu T."/>
            <person name="Yoshinaga Y."/>
            <person name="Martin F.M."/>
            <person name="Grigoriev I.V."/>
            <person name="Hibbett D.S."/>
        </authorList>
    </citation>
    <scope>NUCLEOTIDE SEQUENCE [LARGE SCALE GENOMIC DNA]</scope>
    <source>
        <strain evidence="4 5">HHB12029</strain>
    </source>
</reference>
<evidence type="ECO:0000256" key="1">
    <source>
        <dbReference type="SAM" id="MobiDB-lite"/>
    </source>
</evidence>
<accession>A0A165NZ17</accession>
<feature type="chain" id="PRO_5007863537" evidence="3">
    <location>
        <begin position="19"/>
        <end position="340"/>
    </location>
</feature>
<gene>
    <name evidence="4" type="ORF">EXIGLDRAFT_760910</name>
</gene>
<feature type="region of interest" description="Disordered" evidence="1">
    <location>
        <begin position="177"/>
        <end position="198"/>
    </location>
</feature>
<feature type="transmembrane region" description="Helical" evidence="2">
    <location>
        <begin position="219"/>
        <end position="243"/>
    </location>
</feature>
<protein>
    <submittedName>
        <fullName evidence="4">Uncharacterized protein</fullName>
    </submittedName>
</protein>
<dbReference type="OrthoDB" id="2757214at2759"/>
<keyword evidence="2" id="KW-0812">Transmembrane</keyword>
<evidence type="ECO:0000256" key="2">
    <source>
        <dbReference type="SAM" id="Phobius"/>
    </source>
</evidence>
<dbReference type="EMBL" id="KV425894">
    <property type="protein sequence ID" value="KZW01419.1"/>
    <property type="molecule type" value="Genomic_DNA"/>
</dbReference>
<dbReference type="InParanoid" id="A0A165NZ17"/>
<dbReference type="STRING" id="1314781.A0A165NZ17"/>
<keyword evidence="5" id="KW-1185">Reference proteome</keyword>
<evidence type="ECO:0000313" key="5">
    <source>
        <dbReference type="Proteomes" id="UP000077266"/>
    </source>
</evidence>